<comment type="caution">
    <text evidence="1">The sequence shown here is derived from an EMBL/GenBank/DDBJ whole genome shotgun (WGS) entry which is preliminary data.</text>
</comment>
<protein>
    <submittedName>
        <fullName evidence="1">Uncharacterized protein</fullName>
    </submittedName>
</protein>
<reference evidence="1" key="1">
    <citation type="journal article" date="2015" name="Nature">
        <title>Complex archaea that bridge the gap between prokaryotes and eukaryotes.</title>
        <authorList>
            <person name="Spang A."/>
            <person name="Saw J.H."/>
            <person name="Jorgensen S.L."/>
            <person name="Zaremba-Niedzwiedzka K."/>
            <person name="Martijn J."/>
            <person name="Lind A.E."/>
            <person name="van Eijk R."/>
            <person name="Schleper C."/>
            <person name="Guy L."/>
            <person name="Ettema T.J."/>
        </authorList>
    </citation>
    <scope>NUCLEOTIDE SEQUENCE</scope>
</reference>
<proteinExistence type="predicted"/>
<evidence type="ECO:0000313" key="1">
    <source>
        <dbReference type="EMBL" id="KKN43670.1"/>
    </source>
</evidence>
<gene>
    <name evidence="1" type="ORF">LCGC14_0700700</name>
</gene>
<organism evidence="1">
    <name type="scientific">marine sediment metagenome</name>
    <dbReference type="NCBI Taxonomy" id="412755"/>
    <lineage>
        <taxon>unclassified sequences</taxon>
        <taxon>metagenomes</taxon>
        <taxon>ecological metagenomes</taxon>
    </lineage>
</organism>
<dbReference type="EMBL" id="LAZR01001496">
    <property type="protein sequence ID" value="KKN43670.1"/>
    <property type="molecule type" value="Genomic_DNA"/>
</dbReference>
<dbReference type="AlphaFoldDB" id="A0A0F9QHT7"/>
<name>A0A0F9QHT7_9ZZZZ</name>
<sequence>MPRLSFWNKKKQNDWKFFDRTIAEMFRIGGTAFLIHKYIGPIKQGESDDLTQPTIIDPLETTIQDLLLLENRDRKYDNDIYELRGVYNVQDNDFDLSQFGLFLSADTLFVSFHINDMIDIMGRKLMSGDVIELPHLLDDTLLSQDPDEDFGPVIPKLYKIEDANRASEGFSPTWFPHIWRVKVSPLTDSQEYNEILNKNAASFNDSGLVDPDDPGTTLRDLVSTFADELNISESVIAEAERQVPNRNLEHTHLYVFEENESGLPYLFMTDGEPPNGATLLGSGTEFPDNPPEGAWFLRTDFEPNVLYKREGPKWLRKEVDFRKKWQTANRTLERFINNRGKTRTSGGIIDSKVSVSKIIPHRNHPKPDIE</sequence>
<accession>A0A0F9QHT7</accession>